<sequence length="286" mass="29749">MAGAFAAFPILGSRRRRLALTLGVVLLLAVMPVLISRALQSSASVRITVVDLRDPPAARDAALASLLREERRHSDVLILLTPGGVPSRSCSKLPLPRYCPAINDFPTIGLSRAGSATAAVTLAYGDGAAPADRGLGVYAASRTTRTGAGLLSALLVAFVLALGVACLVVAPEARAEAARARPSRTEPQRTRLPRAEPPPRPRPASKVPAATREFRLQPAAGDIGVCRSHFGPDGGYVCFGGVLVVWAEMVAHTVVPVPGDRLQVVGTDPDTGELHVTAVASHPAAH</sequence>
<accession>A0A7W7D072</accession>
<organism evidence="3 4">
    <name type="scientific">Paractinoplanes abujensis</name>
    <dbReference type="NCBI Taxonomy" id="882441"/>
    <lineage>
        <taxon>Bacteria</taxon>
        <taxon>Bacillati</taxon>
        <taxon>Actinomycetota</taxon>
        <taxon>Actinomycetes</taxon>
        <taxon>Micromonosporales</taxon>
        <taxon>Micromonosporaceae</taxon>
        <taxon>Paractinoplanes</taxon>
    </lineage>
</organism>
<gene>
    <name evidence="3" type="ORF">BKA14_008082</name>
</gene>
<evidence type="ECO:0000256" key="2">
    <source>
        <dbReference type="SAM" id="Phobius"/>
    </source>
</evidence>
<keyword evidence="2" id="KW-1133">Transmembrane helix</keyword>
<feature type="compositionally biased region" description="Basic and acidic residues" evidence="1">
    <location>
        <begin position="177"/>
        <end position="199"/>
    </location>
</feature>
<evidence type="ECO:0000313" key="4">
    <source>
        <dbReference type="Proteomes" id="UP000542742"/>
    </source>
</evidence>
<evidence type="ECO:0000256" key="1">
    <source>
        <dbReference type="SAM" id="MobiDB-lite"/>
    </source>
</evidence>
<comment type="caution">
    <text evidence="3">The sequence shown here is derived from an EMBL/GenBank/DDBJ whole genome shotgun (WGS) entry which is preliminary data.</text>
</comment>
<feature type="transmembrane region" description="Helical" evidence="2">
    <location>
        <begin position="150"/>
        <end position="170"/>
    </location>
</feature>
<dbReference type="Proteomes" id="UP000542742">
    <property type="component" value="Unassembled WGS sequence"/>
</dbReference>
<keyword evidence="2" id="KW-0812">Transmembrane</keyword>
<feature type="region of interest" description="Disordered" evidence="1">
    <location>
        <begin position="177"/>
        <end position="211"/>
    </location>
</feature>
<evidence type="ECO:0000313" key="3">
    <source>
        <dbReference type="EMBL" id="MBB4697934.1"/>
    </source>
</evidence>
<keyword evidence="2" id="KW-0472">Membrane</keyword>
<name>A0A7W7D072_9ACTN</name>
<dbReference type="AlphaFoldDB" id="A0A7W7D072"/>
<proteinExistence type="predicted"/>
<reference evidence="3 4" key="1">
    <citation type="submission" date="2020-08" db="EMBL/GenBank/DDBJ databases">
        <title>Sequencing the genomes of 1000 actinobacteria strains.</title>
        <authorList>
            <person name="Klenk H.-P."/>
        </authorList>
    </citation>
    <scope>NUCLEOTIDE SEQUENCE [LARGE SCALE GENOMIC DNA]</scope>
    <source>
        <strain evidence="3 4">DSM 45518</strain>
    </source>
</reference>
<protein>
    <submittedName>
        <fullName evidence="3">Uncharacterized protein</fullName>
    </submittedName>
</protein>
<dbReference type="RefSeq" id="WP_184955999.1">
    <property type="nucleotide sequence ID" value="NZ_BOMC01000025.1"/>
</dbReference>
<dbReference type="EMBL" id="JACHMF010000001">
    <property type="protein sequence ID" value="MBB4697934.1"/>
    <property type="molecule type" value="Genomic_DNA"/>
</dbReference>
<keyword evidence="4" id="KW-1185">Reference proteome</keyword>